<dbReference type="Proteomes" id="UP000281741">
    <property type="component" value="Chromosome"/>
</dbReference>
<dbReference type="EMBL" id="CP033915">
    <property type="protein sequence ID" value="AZA85820.1"/>
    <property type="molecule type" value="Genomic_DNA"/>
</dbReference>
<reference evidence="4 5" key="1">
    <citation type="submission" date="2018-11" db="EMBL/GenBank/DDBJ databases">
        <title>Proposal to divide the Flavobacteriaceae and reorganize its genera based on Amino Acid Identity values calculated from whole genome sequences.</title>
        <authorList>
            <person name="Nicholson A.C."/>
            <person name="Gulvik C.A."/>
            <person name="Whitney A.M."/>
            <person name="Humrighouse B.W."/>
            <person name="Bell M."/>
            <person name="Holmes B."/>
            <person name="Steigerwalt A.G."/>
            <person name="Villarma A."/>
            <person name="Sheth M."/>
            <person name="Batra D."/>
            <person name="Pryor J."/>
            <person name="Bernardet J.-F."/>
            <person name="Hugo C."/>
            <person name="Kampfer P."/>
            <person name="Newman J."/>
            <person name="McQuiston J.R."/>
        </authorList>
    </citation>
    <scope>NUCLEOTIDE SEQUENCE [LARGE SCALE GENOMIC DNA]</scope>
    <source>
        <strain evidence="2 4">G0207</strain>
        <strain evidence="3 5">H5143</strain>
    </source>
</reference>
<accession>A0AAD1DLC3</accession>
<evidence type="ECO:0000313" key="4">
    <source>
        <dbReference type="Proteomes" id="UP000274073"/>
    </source>
</evidence>
<feature type="transmembrane region" description="Helical" evidence="1">
    <location>
        <begin position="6"/>
        <end position="26"/>
    </location>
</feature>
<evidence type="ECO:0000313" key="2">
    <source>
        <dbReference type="EMBL" id="AZA85820.1"/>
    </source>
</evidence>
<protein>
    <submittedName>
        <fullName evidence="2">Uncharacterized protein</fullName>
    </submittedName>
</protein>
<keyword evidence="1" id="KW-1133">Transmembrane helix</keyword>
<proteinExistence type="predicted"/>
<gene>
    <name evidence="2" type="ORF">EG349_02960</name>
    <name evidence="3" type="ORF">EG353_00995</name>
</gene>
<organism evidence="2 4">
    <name type="scientific">Chryseobacterium shandongense</name>
    <dbReference type="NCBI Taxonomy" id="1493872"/>
    <lineage>
        <taxon>Bacteria</taxon>
        <taxon>Pseudomonadati</taxon>
        <taxon>Bacteroidota</taxon>
        <taxon>Flavobacteriia</taxon>
        <taxon>Flavobacteriales</taxon>
        <taxon>Weeksellaceae</taxon>
        <taxon>Chryseobacterium group</taxon>
        <taxon>Chryseobacterium</taxon>
    </lineage>
</organism>
<dbReference type="EMBL" id="CP033912">
    <property type="protein sequence ID" value="AZA94227.1"/>
    <property type="molecule type" value="Genomic_DNA"/>
</dbReference>
<keyword evidence="5" id="KW-1185">Reference proteome</keyword>
<evidence type="ECO:0000313" key="5">
    <source>
        <dbReference type="Proteomes" id="UP000281741"/>
    </source>
</evidence>
<sequence>MITPKAIFIFYLKLFDFVELFVFIFIRSNLITSKSSIDFSLEAFSRFPLYLLGYGLRFAPPAPQKDIVSIGANKTPIFKKLKISR</sequence>
<keyword evidence="1" id="KW-0812">Transmembrane</keyword>
<evidence type="ECO:0000313" key="3">
    <source>
        <dbReference type="EMBL" id="AZA94227.1"/>
    </source>
</evidence>
<evidence type="ECO:0000256" key="1">
    <source>
        <dbReference type="SAM" id="Phobius"/>
    </source>
</evidence>
<keyword evidence="1" id="KW-0472">Membrane</keyword>
<dbReference type="Proteomes" id="UP000274073">
    <property type="component" value="Chromosome"/>
</dbReference>
<dbReference type="AlphaFoldDB" id="A0AAD1DLC3"/>
<name>A0AAD1DLC3_9FLAO</name>